<dbReference type="SUPFAM" id="SSF69593">
    <property type="entry name" value="Glycerol-3-phosphate (1)-acyltransferase"/>
    <property type="match status" value="1"/>
</dbReference>
<dbReference type="RefSeq" id="WP_207687576.1">
    <property type="nucleotide sequence ID" value="NZ_CP061799.1"/>
</dbReference>
<feature type="domain" description="Phospholipid/glycerol acyltransferase" evidence="1">
    <location>
        <begin position="24"/>
        <end position="153"/>
    </location>
</feature>
<gene>
    <name evidence="3" type="ORF">dnl_38920</name>
</gene>
<evidence type="ECO:0000313" key="3">
    <source>
        <dbReference type="EMBL" id="QTA81554.1"/>
    </source>
</evidence>
<dbReference type="SUPFAM" id="SSF53474">
    <property type="entry name" value="alpha/beta-Hydrolases"/>
    <property type="match status" value="1"/>
</dbReference>
<dbReference type="GO" id="GO:0016746">
    <property type="term" value="F:acyltransferase activity"/>
    <property type="evidence" value="ECO:0007669"/>
    <property type="project" value="InterPro"/>
</dbReference>
<reference evidence="3" key="1">
    <citation type="journal article" date="2021" name="Microb. Physiol.">
        <title>Proteogenomic Insights into the Physiology of Marine, Sulfate-Reducing, Filamentous Desulfonema limicola and Desulfonema magnum.</title>
        <authorList>
            <person name="Schnaars V."/>
            <person name="Wohlbrand L."/>
            <person name="Scheve S."/>
            <person name="Hinrichs C."/>
            <person name="Reinhardt R."/>
            <person name="Rabus R."/>
        </authorList>
    </citation>
    <scope>NUCLEOTIDE SEQUENCE</scope>
    <source>
        <strain evidence="3">5ac10</strain>
    </source>
</reference>
<dbReference type="Proteomes" id="UP000663720">
    <property type="component" value="Chromosome"/>
</dbReference>
<dbReference type="Gene3D" id="3.40.50.1820">
    <property type="entry name" value="alpha/beta hydrolase"/>
    <property type="match status" value="1"/>
</dbReference>
<dbReference type="InterPro" id="IPR002123">
    <property type="entry name" value="Plipid/glycerol_acylTrfase"/>
</dbReference>
<organism evidence="3 4">
    <name type="scientific">Desulfonema limicola</name>
    <dbReference type="NCBI Taxonomy" id="45656"/>
    <lineage>
        <taxon>Bacteria</taxon>
        <taxon>Pseudomonadati</taxon>
        <taxon>Thermodesulfobacteriota</taxon>
        <taxon>Desulfobacteria</taxon>
        <taxon>Desulfobacterales</taxon>
        <taxon>Desulfococcaceae</taxon>
        <taxon>Desulfonema</taxon>
    </lineage>
</organism>
<dbReference type="AlphaFoldDB" id="A0A975GHP6"/>
<evidence type="ECO:0000259" key="1">
    <source>
        <dbReference type="Pfam" id="PF01553"/>
    </source>
</evidence>
<keyword evidence="3" id="KW-0378">Hydrolase</keyword>
<dbReference type="PANTHER" id="PTHR11614">
    <property type="entry name" value="PHOSPHOLIPASE-RELATED"/>
    <property type="match status" value="1"/>
</dbReference>
<proteinExistence type="predicted"/>
<dbReference type="InterPro" id="IPR029058">
    <property type="entry name" value="AB_hydrolase_fold"/>
</dbReference>
<accession>A0A975GHP6</accession>
<dbReference type="Pfam" id="PF12146">
    <property type="entry name" value="Hydrolase_4"/>
    <property type="match status" value="1"/>
</dbReference>
<evidence type="ECO:0000313" key="4">
    <source>
        <dbReference type="Proteomes" id="UP000663720"/>
    </source>
</evidence>
<dbReference type="Pfam" id="PF01553">
    <property type="entry name" value="Acyltransferase"/>
    <property type="match status" value="1"/>
</dbReference>
<dbReference type="KEGG" id="dli:dnl_38920"/>
<keyword evidence="4" id="KW-1185">Reference proteome</keyword>
<keyword evidence="3" id="KW-0031">Aminopeptidase</keyword>
<name>A0A975GHP6_9BACT</name>
<evidence type="ECO:0000259" key="2">
    <source>
        <dbReference type="Pfam" id="PF12146"/>
    </source>
</evidence>
<dbReference type="InterPro" id="IPR051044">
    <property type="entry name" value="MAG_DAG_Lipase"/>
</dbReference>
<sequence length="722" mass="82184">MNRFAYLTTGLAIKTLSGLTRANIRIHGQENIPQGCIIFAPNHFTRFETLILPGYIYSFTNKTPVWSLADYSLFKGSLKTYLDQVGAVSTKDPDRDLLIVKSLINKSASWIIFPEGLMVKNKKIIEKGRFMISSDSGKHPPHTGAATLALRTEFYRQRMEFLRETNPDEVKRLAVIFGIEDMDNVLKQSTYIVPVNITYYPMRACENILSRIAVNLVDDIQGTRALEEIMTEGTMLLSGVDVDIRFGQAINIKNYLKHPAIVKDMSSTGEIGFDDTLPSGRHMRKSARTIMYQYMTDIYRMTTVNHDHLFASLLKMTPYQKIDPDDLCRRVFLLAEGNLRNTGLFLHKSLEEDQSPLIIDDRYGKFKKFLSIAIEKGIIKFEQGFLEKQKSRMSSIFDFHQIRIDNPVTVMANEIEPLKLLQKSLRRIAWTPGFLIKQKTVNLLYKRTTEEFETDYKAFYNKNESKSKDVGMPYLIKGKTRKIGVLLIHGYMAGPLEMAGLAVYLGRRGISLYVPRLKGHGTTPEDLADRTYKDWISSAENGYGIIRNLCEKVVVGGFSTGAALALDLAARIDKIEGVFAVCPPRRLKDPSLKKNLAKDIWNRLFEMVKGGEIEKKDYIENFPENPYVSYLRNPVEGIREIELFMETLEPRLAHINIPSLIIHSLNDPVAEPESSKQIFEMIGSKNKTYALLDFDRHGILSGQGSNKVHKMIKNFINSLLDN</sequence>
<dbReference type="InterPro" id="IPR022742">
    <property type="entry name" value="Hydrolase_4"/>
</dbReference>
<dbReference type="GO" id="GO:0004177">
    <property type="term" value="F:aminopeptidase activity"/>
    <property type="evidence" value="ECO:0007669"/>
    <property type="project" value="UniProtKB-KW"/>
</dbReference>
<protein>
    <submittedName>
        <fullName evidence="3">Serine aminopeptidase, S33-type</fullName>
    </submittedName>
</protein>
<feature type="domain" description="Serine aminopeptidase S33" evidence="2">
    <location>
        <begin position="485"/>
        <end position="700"/>
    </location>
</feature>
<dbReference type="EMBL" id="CP061799">
    <property type="protein sequence ID" value="QTA81554.1"/>
    <property type="molecule type" value="Genomic_DNA"/>
</dbReference>
<keyword evidence="3" id="KW-0645">Protease</keyword>